<accession>A0ABR3JXK9</accession>
<dbReference type="Proteomes" id="UP001556367">
    <property type="component" value="Unassembled WGS sequence"/>
</dbReference>
<sequence length="575" mass="66426">MEAVIARWRQRQWPMLRNISNVALAVAHLTEYAVLSHRWSSKRELSLEDIGELSKRAEKYHPSEKGDHYDKIIQYSHKSLEYGCHYAWFDTGCINQYSSSELEESIEAMFYWYHNAAVCIVHLGSTHDPKTMERDEWFKRGWTLQELLASRRMKFFTADWRNVTPERFDITRTNEVCYTCAVTTATAPTQGPDGNSLRRHEQKYQMISSDDLFDKIVHATGIEANTLRSFVPDVRRARSVISWMAGRTTRRPEDRAYCLLGLLDLPMPLAYGEGFEQAFFRLQVETLKQSDDRGIFLWEDRPSSRNSMFTRSPSILAKIPLLPGDSLVADVLYRGNSMDEDDIDQSLPLNNMGLRIQVVLYDIRRIDLRHAQEGCLTLIPERPLLRISGDASWKLRDSNYLSKVVHSQECGRNVKFEHVEEEEKFVVEAPSITWDSDRGAKLTQVQFKKALERFKRFKSDMPGIAEELLGYIDQRKELPQSALDRFKLEVLRIQPSGDKESPQEVETPHLKIAILGSTQSSLASNTDHEILWAVALQKDAARVPARYSRIAAIKPFSILWPKKVPLKRPERIYIN</sequence>
<reference evidence="3" key="1">
    <citation type="submission" date="2024-06" db="EMBL/GenBank/DDBJ databases">
        <title>Multi-omics analyses provide insights into the biosynthesis of the anticancer antibiotic pleurotin in Hohenbuehelia grisea.</title>
        <authorList>
            <person name="Weaver J.A."/>
            <person name="Alberti F."/>
        </authorList>
    </citation>
    <scope>NUCLEOTIDE SEQUENCE [LARGE SCALE GENOMIC DNA]</scope>
    <source>
        <strain evidence="3">T-177</strain>
    </source>
</reference>
<dbReference type="EMBL" id="JASNQZ010000001">
    <property type="protein sequence ID" value="KAL0960665.1"/>
    <property type="molecule type" value="Genomic_DNA"/>
</dbReference>
<dbReference type="PANTHER" id="PTHR10622:SF10">
    <property type="entry name" value="HET DOMAIN-CONTAINING PROTEIN"/>
    <property type="match status" value="1"/>
</dbReference>
<comment type="caution">
    <text evidence="2">The sequence shown here is derived from an EMBL/GenBank/DDBJ whole genome shotgun (WGS) entry which is preliminary data.</text>
</comment>
<keyword evidence="3" id="KW-1185">Reference proteome</keyword>
<gene>
    <name evidence="2" type="ORF">HGRIS_005694</name>
</gene>
<dbReference type="Pfam" id="PF06985">
    <property type="entry name" value="HET"/>
    <property type="match status" value="1"/>
</dbReference>
<proteinExistence type="predicted"/>
<name>A0ABR3JXK9_9AGAR</name>
<organism evidence="2 3">
    <name type="scientific">Hohenbuehelia grisea</name>
    <dbReference type="NCBI Taxonomy" id="104357"/>
    <lineage>
        <taxon>Eukaryota</taxon>
        <taxon>Fungi</taxon>
        <taxon>Dikarya</taxon>
        <taxon>Basidiomycota</taxon>
        <taxon>Agaricomycotina</taxon>
        <taxon>Agaricomycetes</taxon>
        <taxon>Agaricomycetidae</taxon>
        <taxon>Agaricales</taxon>
        <taxon>Pleurotineae</taxon>
        <taxon>Pleurotaceae</taxon>
        <taxon>Hohenbuehelia</taxon>
    </lineage>
</organism>
<evidence type="ECO:0000313" key="3">
    <source>
        <dbReference type="Proteomes" id="UP001556367"/>
    </source>
</evidence>
<feature type="domain" description="Heterokaryon incompatibility" evidence="1">
    <location>
        <begin position="32"/>
        <end position="128"/>
    </location>
</feature>
<evidence type="ECO:0000259" key="1">
    <source>
        <dbReference type="Pfam" id="PF06985"/>
    </source>
</evidence>
<evidence type="ECO:0000313" key="2">
    <source>
        <dbReference type="EMBL" id="KAL0960665.1"/>
    </source>
</evidence>
<protein>
    <recommendedName>
        <fullName evidence="1">Heterokaryon incompatibility domain-containing protein</fullName>
    </recommendedName>
</protein>
<dbReference type="InterPro" id="IPR010730">
    <property type="entry name" value="HET"/>
</dbReference>
<dbReference type="PANTHER" id="PTHR10622">
    <property type="entry name" value="HET DOMAIN-CONTAINING PROTEIN"/>
    <property type="match status" value="1"/>
</dbReference>